<keyword evidence="6 12" id="KW-1133">Transmembrane helix</keyword>
<evidence type="ECO:0000256" key="7">
    <source>
        <dbReference type="ARBA" id="ARBA00023136"/>
    </source>
</evidence>
<dbReference type="GO" id="GO:0009922">
    <property type="term" value="F:fatty acid elongase activity"/>
    <property type="evidence" value="ECO:0007669"/>
    <property type="project" value="UniProtKB-EC"/>
</dbReference>
<comment type="catalytic activity">
    <reaction evidence="9">
        <text>a very-long-chain acyl-CoA + malonyl-CoA + H(+) = a very-long-chain 3-oxoacyl-CoA + CO2 + CoA</text>
        <dbReference type="Rhea" id="RHEA:32727"/>
        <dbReference type="ChEBI" id="CHEBI:15378"/>
        <dbReference type="ChEBI" id="CHEBI:16526"/>
        <dbReference type="ChEBI" id="CHEBI:57287"/>
        <dbReference type="ChEBI" id="CHEBI:57384"/>
        <dbReference type="ChEBI" id="CHEBI:90725"/>
        <dbReference type="ChEBI" id="CHEBI:90736"/>
        <dbReference type="EC" id="2.3.1.199"/>
    </reaction>
</comment>
<evidence type="ECO:0000259" key="13">
    <source>
        <dbReference type="Pfam" id="PF08392"/>
    </source>
</evidence>
<proteinExistence type="inferred from homology"/>
<dbReference type="SUPFAM" id="SSF53901">
    <property type="entry name" value="Thiolase-like"/>
    <property type="match status" value="2"/>
</dbReference>
<comment type="caution">
    <text evidence="15">The sequence shown here is derived from an EMBL/GenBank/DDBJ whole genome shotgun (WGS) entry which is preliminary data.</text>
</comment>
<dbReference type="Pfam" id="PF08541">
    <property type="entry name" value="ACP_syn_III_C"/>
    <property type="match status" value="1"/>
</dbReference>
<evidence type="ECO:0000256" key="3">
    <source>
        <dbReference type="ARBA" id="ARBA00005531"/>
    </source>
</evidence>
<keyword evidence="8 10" id="KW-0012">Acyltransferase</keyword>
<dbReference type="PIRSF" id="PIRSF036417">
    <property type="entry name" value="3-ktacl-CoA_syn"/>
    <property type="match status" value="1"/>
</dbReference>
<dbReference type="PANTHER" id="PTHR31561">
    <property type="entry name" value="3-KETOACYL-COA SYNTHASE"/>
    <property type="match status" value="1"/>
</dbReference>
<feature type="active site" evidence="11">
    <location>
        <position position="384"/>
    </location>
</feature>
<evidence type="ECO:0000256" key="1">
    <source>
        <dbReference type="ARBA" id="ARBA00004370"/>
    </source>
</evidence>
<dbReference type="GO" id="GO:0016020">
    <property type="term" value="C:membrane"/>
    <property type="evidence" value="ECO:0007669"/>
    <property type="project" value="UniProtKB-SubCell"/>
</dbReference>
<feature type="domain" description="Beta-ketoacyl-[acyl-carrier-protein] synthase III C-terminal" evidence="14">
    <location>
        <begin position="379"/>
        <end position="458"/>
    </location>
</feature>
<evidence type="ECO:0000313" key="15">
    <source>
        <dbReference type="EMBL" id="KAI3958342.1"/>
    </source>
</evidence>
<keyword evidence="7 12" id="KW-0472">Membrane</keyword>
<keyword evidence="5 12" id="KW-0812">Transmembrane</keyword>
<evidence type="ECO:0000256" key="2">
    <source>
        <dbReference type="ARBA" id="ARBA00005194"/>
    </source>
</evidence>
<evidence type="ECO:0000256" key="6">
    <source>
        <dbReference type="ARBA" id="ARBA00022989"/>
    </source>
</evidence>
<keyword evidence="4 10" id="KW-0808">Transferase</keyword>
<sequence>MNLKISKLAYHYLIPVISVSLFILFLIPRLLVEASQTKHEDAYELWHHHIIKHHLVATICFVGVVVFGSMVYTRKRSRTVYLVDFTCYRPPSHLQVSSELYYRGIELVYSLNESSVEFQRKILERSGLGEETCFPEGLHAIPPNRSLEFARKETEQVMFGALDNLFSSTNVKPQDIGILVVNCSLFNPTPSLSDVIINKYKLRSNIKSFSLGGMGCSAGVIAVELAKGLLQVHQNTCAIVLSTENLTLRAYFGDNKSMMVTNCLFRVGGAAVLLSNRNQYKRQAKYKLVHTVRTHHGSDDEAYKCVHQYEDDAGKLGVSLSKTLMSVAGSALKNNITTLGPLVLPLSEQLRFLVTMVTKKIFKNRKTKTYVPDFKLAFEHFCIHAGGRGIIDEMEKNLKLSPFHVEASRMTLHRFGNTSSSSIWYELAYIEAKGRMHKNDRVWQIALGSGFKCNSAVWVALKNVKPSTLHDSNKGNPWEDCIHKYPVELRV</sequence>
<dbReference type="InterPro" id="IPR013747">
    <property type="entry name" value="ACP_syn_III_C"/>
</dbReference>
<feature type="transmembrane region" description="Helical" evidence="12">
    <location>
        <begin position="12"/>
        <end position="31"/>
    </location>
</feature>
<dbReference type="InterPro" id="IPR012392">
    <property type="entry name" value="3-ktacl-CoA_syn"/>
</dbReference>
<dbReference type="FunFam" id="3.40.47.10:FF:000028">
    <property type="entry name" value="3-ketoacyl-CoA synthase"/>
    <property type="match status" value="1"/>
</dbReference>
<dbReference type="CDD" id="cd00831">
    <property type="entry name" value="CHS_like"/>
    <property type="match status" value="1"/>
</dbReference>
<feature type="domain" description="FAE" evidence="13">
    <location>
        <begin position="73"/>
        <end position="360"/>
    </location>
</feature>
<feature type="active site" evidence="11">
    <location>
        <position position="417"/>
    </location>
</feature>
<evidence type="ECO:0000256" key="4">
    <source>
        <dbReference type="ARBA" id="ARBA00022679"/>
    </source>
</evidence>
<feature type="active site" evidence="11">
    <location>
        <position position="216"/>
    </location>
</feature>
<feature type="active site" evidence="11">
    <location>
        <position position="295"/>
    </location>
</feature>
<feature type="active site" evidence="11">
    <location>
        <position position="413"/>
    </location>
</feature>
<accession>A0AAD4TFT5</accession>
<comment type="similarity">
    <text evidence="3 10">Belongs to the thiolase-like superfamily. Chalcone/stilbene synthases family.</text>
</comment>
<organism evidence="15 16">
    <name type="scientific">Papaver atlanticum</name>
    <dbReference type="NCBI Taxonomy" id="357466"/>
    <lineage>
        <taxon>Eukaryota</taxon>
        <taxon>Viridiplantae</taxon>
        <taxon>Streptophyta</taxon>
        <taxon>Embryophyta</taxon>
        <taxon>Tracheophyta</taxon>
        <taxon>Spermatophyta</taxon>
        <taxon>Magnoliopsida</taxon>
        <taxon>Ranunculales</taxon>
        <taxon>Papaveraceae</taxon>
        <taxon>Papaveroideae</taxon>
        <taxon>Papaver</taxon>
    </lineage>
</organism>
<dbReference type="GO" id="GO:0006633">
    <property type="term" value="P:fatty acid biosynthetic process"/>
    <property type="evidence" value="ECO:0007669"/>
    <property type="project" value="InterPro"/>
</dbReference>
<dbReference type="Proteomes" id="UP001202328">
    <property type="component" value="Unassembled WGS sequence"/>
</dbReference>
<name>A0AAD4TFT5_9MAGN</name>
<dbReference type="InterPro" id="IPR013601">
    <property type="entry name" value="FAE1_typ3_polyketide_synth"/>
</dbReference>
<comment type="subcellular location">
    <subcellularLocation>
        <location evidence="1">Membrane</location>
    </subcellularLocation>
</comment>
<reference evidence="15" key="1">
    <citation type="submission" date="2022-04" db="EMBL/GenBank/DDBJ databases">
        <title>A functionally conserved STORR gene fusion in Papaver species that diverged 16.8 million years ago.</title>
        <authorList>
            <person name="Catania T."/>
        </authorList>
    </citation>
    <scope>NUCLEOTIDE SEQUENCE</scope>
    <source>
        <strain evidence="15">S-188037</strain>
    </source>
</reference>
<evidence type="ECO:0000256" key="12">
    <source>
        <dbReference type="SAM" id="Phobius"/>
    </source>
</evidence>
<evidence type="ECO:0000313" key="16">
    <source>
        <dbReference type="Proteomes" id="UP001202328"/>
    </source>
</evidence>
<gene>
    <name evidence="15" type="ORF">MKW98_011030</name>
</gene>
<evidence type="ECO:0000256" key="10">
    <source>
        <dbReference type="PIRNR" id="PIRNR036417"/>
    </source>
</evidence>
<dbReference type="Gene3D" id="3.40.47.10">
    <property type="match status" value="1"/>
</dbReference>
<feature type="active site" evidence="11">
    <location>
        <position position="380"/>
    </location>
</feature>
<dbReference type="EMBL" id="JAJJMB010001160">
    <property type="protein sequence ID" value="KAI3958342.1"/>
    <property type="molecule type" value="Genomic_DNA"/>
</dbReference>
<dbReference type="InterPro" id="IPR016039">
    <property type="entry name" value="Thiolase-like"/>
</dbReference>
<dbReference type="Pfam" id="PF08392">
    <property type="entry name" value="FAE1_CUT1_RppA"/>
    <property type="match status" value="1"/>
</dbReference>
<evidence type="ECO:0000256" key="8">
    <source>
        <dbReference type="ARBA" id="ARBA00023315"/>
    </source>
</evidence>
<protein>
    <recommendedName>
        <fullName evidence="10">3-ketoacyl-CoA synthase</fullName>
        <ecNumber evidence="10">2.3.1.-</ecNumber>
    </recommendedName>
</protein>
<comment type="pathway">
    <text evidence="2 10">Lipid metabolism; fatty acid biosynthesis.</text>
</comment>
<evidence type="ECO:0000256" key="9">
    <source>
        <dbReference type="ARBA" id="ARBA00047375"/>
    </source>
</evidence>
<evidence type="ECO:0000256" key="5">
    <source>
        <dbReference type="ARBA" id="ARBA00022692"/>
    </source>
</evidence>
<dbReference type="EC" id="2.3.1.-" evidence="10"/>
<dbReference type="AlphaFoldDB" id="A0AAD4TFT5"/>
<evidence type="ECO:0000256" key="11">
    <source>
        <dbReference type="PIRSR" id="PIRSR036417-1"/>
    </source>
</evidence>
<feature type="transmembrane region" description="Helical" evidence="12">
    <location>
        <begin position="51"/>
        <end position="72"/>
    </location>
</feature>
<keyword evidence="16" id="KW-1185">Reference proteome</keyword>
<evidence type="ECO:0000259" key="14">
    <source>
        <dbReference type="Pfam" id="PF08541"/>
    </source>
</evidence>